<name>A0A344LBW6_9PSEU</name>
<dbReference type="PANTHER" id="PTHR30086">
    <property type="entry name" value="ARGININE EXPORTER PROTEIN ARGO"/>
    <property type="match status" value="1"/>
</dbReference>
<evidence type="ECO:0008006" key="9">
    <source>
        <dbReference type="Google" id="ProtNLM"/>
    </source>
</evidence>
<sequence length="203" mass="21690">MTWGNLTAFLLSSFVLAMVPGPATALLVRQSVHGRRAAFATVAGIETGVLIWAVAAALGISALLTASEIAYQVLRITGVCVLLWLGFQALRGARAAAAAPEPPTIGSGYRSGLLINLANPKLGVFAISFLPQFVPAGPGHQRDLLLLAALFVVIDTLWYSLIASVLSRFTEWLRKAEVRRRLERLTGVVLIGLGVRLAFDTTR</sequence>
<keyword evidence="2" id="KW-1003">Cell membrane</keyword>
<accession>A0A344LBW6</accession>
<dbReference type="GO" id="GO:0015171">
    <property type="term" value="F:amino acid transmembrane transporter activity"/>
    <property type="evidence" value="ECO:0007669"/>
    <property type="project" value="TreeGrafter"/>
</dbReference>
<dbReference type="AlphaFoldDB" id="A0A344LBW6"/>
<reference evidence="7 8" key="1">
    <citation type="submission" date="2016-04" db="EMBL/GenBank/DDBJ databases">
        <title>Complete genome sequence and analysis of deep-sea sediment isolate, Amycolatopsis sp. WP1.</title>
        <authorList>
            <person name="Wang H."/>
            <person name="Chen S."/>
            <person name="Wu Q."/>
        </authorList>
    </citation>
    <scope>NUCLEOTIDE SEQUENCE [LARGE SCALE GENOMIC DNA]</scope>
    <source>
        <strain evidence="7 8">WP1</strain>
    </source>
</reference>
<evidence type="ECO:0000256" key="1">
    <source>
        <dbReference type="ARBA" id="ARBA00004651"/>
    </source>
</evidence>
<dbReference type="InterPro" id="IPR001123">
    <property type="entry name" value="LeuE-type"/>
</dbReference>
<feature type="transmembrane region" description="Helical" evidence="6">
    <location>
        <begin position="144"/>
        <end position="170"/>
    </location>
</feature>
<evidence type="ECO:0000256" key="4">
    <source>
        <dbReference type="ARBA" id="ARBA00022989"/>
    </source>
</evidence>
<dbReference type="RefSeq" id="WP_113694775.1">
    <property type="nucleotide sequence ID" value="NZ_CP015163.1"/>
</dbReference>
<evidence type="ECO:0000256" key="2">
    <source>
        <dbReference type="ARBA" id="ARBA00022475"/>
    </source>
</evidence>
<gene>
    <name evidence="7" type="ORF">A4R43_26135</name>
</gene>
<dbReference type="KEGG" id="aab:A4R43_26135"/>
<feature type="transmembrane region" description="Helical" evidence="6">
    <location>
        <begin position="73"/>
        <end position="90"/>
    </location>
</feature>
<dbReference type="GO" id="GO:0005886">
    <property type="term" value="C:plasma membrane"/>
    <property type="evidence" value="ECO:0007669"/>
    <property type="project" value="UniProtKB-SubCell"/>
</dbReference>
<keyword evidence="8" id="KW-1185">Reference proteome</keyword>
<comment type="subcellular location">
    <subcellularLocation>
        <location evidence="1">Cell membrane</location>
        <topology evidence="1">Multi-pass membrane protein</topology>
    </subcellularLocation>
</comment>
<evidence type="ECO:0000313" key="7">
    <source>
        <dbReference type="EMBL" id="AXB45540.1"/>
    </source>
</evidence>
<keyword evidence="5 6" id="KW-0472">Membrane</keyword>
<dbReference type="PANTHER" id="PTHR30086:SF20">
    <property type="entry name" value="ARGININE EXPORTER PROTEIN ARGO-RELATED"/>
    <property type="match status" value="1"/>
</dbReference>
<protein>
    <recommendedName>
        <fullName evidence="9">Lysine transporter LysE</fullName>
    </recommendedName>
</protein>
<dbReference type="Proteomes" id="UP000250434">
    <property type="component" value="Chromosome"/>
</dbReference>
<keyword evidence="3 6" id="KW-0812">Transmembrane</keyword>
<dbReference type="EMBL" id="CP015163">
    <property type="protein sequence ID" value="AXB45540.1"/>
    <property type="molecule type" value="Genomic_DNA"/>
</dbReference>
<evidence type="ECO:0000256" key="5">
    <source>
        <dbReference type="ARBA" id="ARBA00023136"/>
    </source>
</evidence>
<evidence type="ECO:0000256" key="3">
    <source>
        <dbReference type="ARBA" id="ARBA00022692"/>
    </source>
</evidence>
<dbReference type="PIRSF" id="PIRSF006324">
    <property type="entry name" value="LeuE"/>
    <property type="match status" value="1"/>
</dbReference>
<evidence type="ECO:0000256" key="6">
    <source>
        <dbReference type="SAM" id="Phobius"/>
    </source>
</evidence>
<organism evidence="7 8">
    <name type="scientific">Amycolatopsis albispora</name>
    <dbReference type="NCBI Taxonomy" id="1804986"/>
    <lineage>
        <taxon>Bacteria</taxon>
        <taxon>Bacillati</taxon>
        <taxon>Actinomycetota</taxon>
        <taxon>Actinomycetes</taxon>
        <taxon>Pseudonocardiales</taxon>
        <taxon>Pseudonocardiaceae</taxon>
        <taxon>Amycolatopsis</taxon>
    </lineage>
</organism>
<dbReference type="Pfam" id="PF01810">
    <property type="entry name" value="LysE"/>
    <property type="match status" value="1"/>
</dbReference>
<proteinExistence type="predicted"/>
<dbReference type="OrthoDB" id="3175972at2"/>
<evidence type="ECO:0000313" key="8">
    <source>
        <dbReference type="Proteomes" id="UP000250434"/>
    </source>
</evidence>
<keyword evidence="4 6" id="KW-1133">Transmembrane helix</keyword>